<gene>
    <name evidence="7" type="ORF">A4X13_0g5624</name>
</gene>
<dbReference type="Proteomes" id="UP000077521">
    <property type="component" value="Unassembled WGS sequence"/>
</dbReference>
<feature type="region of interest" description="Disordered" evidence="5">
    <location>
        <begin position="405"/>
        <end position="424"/>
    </location>
</feature>
<dbReference type="GO" id="GO:0006637">
    <property type="term" value="P:acyl-CoA metabolic process"/>
    <property type="evidence" value="ECO:0007669"/>
    <property type="project" value="TreeGrafter"/>
</dbReference>
<dbReference type="SUPFAM" id="SSF54637">
    <property type="entry name" value="Thioesterase/thiol ester dehydrase-isomerase"/>
    <property type="match status" value="2"/>
</dbReference>
<reference evidence="7" key="2">
    <citation type="journal article" date="2019" name="IMA Fungus">
        <title>Genome sequencing and comparison of five Tilletia species to identify candidate genes for the detection of regulated species infecting wheat.</title>
        <authorList>
            <person name="Nguyen H.D.T."/>
            <person name="Sultana T."/>
            <person name="Kesanakurti P."/>
            <person name="Hambleton S."/>
        </authorList>
    </citation>
    <scope>NUCLEOTIDE SEQUENCE</scope>
    <source>
        <strain evidence="7">DAOMC 236416</strain>
    </source>
</reference>
<dbReference type="GO" id="GO:0047617">
    <property type="term" value="F:fatty acyl-CoA hydrolase activity"/>
    <property type="evidence" value="ECO:0007669"/>
    <property type="project" value="TreeGrafter"/>
</dbReference>
<dbReference type="CDD" id="cd03442">
    <property type="entry name" value="BFIT_BACH"/>
    <property type="match status" value="2"/>
</dbReference>
<comment type="similarity">
    <text evidence="1">Belongs to the acyl coenzyme A hydrolase family.</text>
</comment>
<name>A0A177TLB9_9BASI</name>
<feature type="region of interest" description="Disordered" evidence="5">
    <location>
        <begin position="517"/>
        <end position="545"/>
    </location>
</feature>
<proteinExistence type="inferred from homology"/>
<evidence type="ECO:0000313" key="8">
    <source>
        <dbReference type="Proteomes" id="UP000077521"/>
    </source>
</evidence>
<feature type="domain" description="HotDog ACOT-type" evidence="6">
    <location>
        <begin position="359"/>
        <end position="516"/>
    </location>
</feature>
<reference evidence="7" key="1">
    <citation type="submission" date="2016-04" db="EMBL/GenBank/DDBJ databases">
        <authorList>
            <person name="Nguyen H.D."/>
            <person name="Samba Siva P."/>
            <person name="Cullis J."/>
            <person name="Levesque C.A."/>
            <person name="Hambleton S."/>
        </authorList>
    </citation>
    <scope>NUCLEOTIDE SEQUENCE</scope>
    <source>
        <strain evidence="7">DAOMC 236416</strain>
    </source>
</reference>
<comment type="caution">
    <text evidence="7">The sequence shown here is derived from an EMBL/GenBank/DDBJ whole genome shotgun (WGS) entry which is preliminary data.</text>
</comment>
<sequence length="570" mass="62137">MASRLYTTATTRCSHQLPSFFLQPLWRTSARYSSSSSSSSSTSSSTSTTLDDLHRLLQTVTASYPHQHTLRMPTRLAPRQTWVELTQLRLAESGGGGGGGMKKEQAGGPKKSAESALPESMLAPKPMSDSYVEMYLPFSSSPSLVEKYIATSGLVRLGMLFQDLDTLAGACSYQHVLGAQPREGDSSNPVYIVTASVDRLDMLEPLYPHCDYRLAGQVIYTGSSSLEVLVTVDEIESSPSGKGDDEPFYPRTLKSCLTGRFTMAARNALSKKAQRIPQLQLNTDAERALFSVGEELKARKKEHSQSSLERSPPTQAESALLHRQHLEDEVAFARLESAGWEVDGKEGEIKATYVPVPVSATVLRSSTHMHPSHRNVHAKVFGGFLMRQAYELGWMCCALFKGGSSQSHHTPTPHNHTSSGGGNEHLPPIPVRFLALDTLSFHAPVEIGSMLSLTARVDYSEIMGMESEGSGEDVDGDGIKEAVAAVSVVAEVTNIATGQTQRTNTFRFSFALADSSASPNASATHHSQPKEQSQQSFRRRVSPRSYAEAMEWIDGRRRVAAGREVRRGLA</sequence>
<keyword evidence="2" id="KW-0677">Repeat</keyword>
<evidence type="ECO:0000256" key="2">
    <source>
        <dbReference type="ARBA" id="ARBA00022737"/>
    </source>
</evidence>
<evidence type="ECO:0000256" key="5">
    <source>
        <dbReference type="SAM" id="MobiDB-lite"/>
    </source>
</evidence>
<organism evidence="7 8">
    <name type="scientific">Tilletia indica</name>
    <dbReference type="NCBI Taxonomy" id="43049"/>
    <lineage>
        <taxon>Eukaryota</taxon>
        <taxon>Fungi</taxon>
        <taxon>Dikarya</taxon>
        <taxon>Basidiomycota</taxon>
        <taxon>Ustilaginomycotina</taxon>
        <taxon>Exobasidiomycetes</taxon>
        <taxon>Tilletiales</taxon>
        <taxon>Tilletiaceae</taxon>
        <taxon>Tilletia</taxon>
    </lineage>
</organism>
<dbReference type="PANTHER" id="PTHR12655">
    <property type="entry name" value="ACYL-COA THIOESTERASE"/>
    <property type="match status" value="1"/>
</dbReference>
<feature type="region of interest" description="Disordered" evidence="5">
    <location>
        <begin position="91"/>
        <end position="117"/>
    </location>
</feature>
<evidence type="ECO:0000259" key="6">
    <source>
        <dbReference type="PROSITE" id="PS51770"/>
    </source>
</evidence>
<keyword evidence="4" id="KW-0809">Transit peptide</keyword>
<dbReference type="PROSITE" id="PS51770">
    <property type="entry name" value="HOTDOG_ACOT"/>
    <property type="match status" value="2"/>
</dbReference>
<dbReference type="EMBL" id="LWDF02000453">
    <property type="protein sequence ID" value="KAE8246796.1"/>
    <property type="molecule type" value="Genomic_DNA"/>
</dbReference>
<keyword evidence="3" id="KW-0378">Hydrolase</keyword>
<evidence type="ECO:0000256" key="1">
    <source>
        <dbReference type="ARBA" id="ARBA00010458"/>
    </source>
</evidence>
<dbReference type="InterPro" id="IPR029069">
    <property type="entry name" value="HotDog_dom_sf"/>
</dbReference>
<dbReference type="PANTHER" id="PTHR12655:SF0">
    <property type="entry name" value="ACYL-COENZYME A THIOESTERASE 9, MITOCHONDRIAL"/>
    <property type="match status" value="1"/>
</dbReference>
<evidence type="ECO:0000256" key="3">
    <source>
        <dbReference type="ARBA" id="ARBA00022801"/>
    </source>
</evidence>
<dbReference type="InterPro" id="IPR033120">
    <property type="entry name" value="HOTDOG_ACOT"/>
</dbReference>
<feature type="compositionally biased region" description="Low complexity" evidence="5">
    <location>
        <begin position="405"/>
        <end position="418"/>
    </location>
</feature>
<keyword evidence="8" id="KW-1185">Reference proteome</keyword>
<feature type="domain" description="HotDog ACOT-type" evidence="6">
    <location>
        <begin position="128"/>
        <end position="269"/>
    </location>
</feature>
<feature type="compositionally biased region" description="Polar residues" evidence="5">
    <location>
        <begin position="517"/>
        <end position="536"/>
    </location>
</feature>
<accession>A0A177TLB9</accession>
<dbReference type="AlphaFoldDB" id="A0A177TLB9"/>
<evidence type="ECO:0000256" key="4">
    <source>
        <dbReference type="ARBA" id="ARBA00022946"/>
    </source>
</evidence>
<protein>
    <recommendedName>
        <fullName evidence="6">HotDog ACOT-type domain-containing protein</fullName>
    </recommendedName>
</protein>
<evidence type="ECO:0000313" key="7">
    <source>
        <dbReference type="EMBL" id="KAE8246796.1"/>
    </source>
</evidence>
<dbReference type="GO" id="GO:0005739">
    <property type="term" value="C:mitochondrion"/>
    <property type="evidence" value="ECO:0007669"/>
    <property type="project" value="TreeGrafter"/>
</dbReference>
<dbReference type="Gene3D" id="3.10.129.10">
    <property type="entry name" value="Hotdog Thioesterase"/>
    <property type="match status" value="2"/>
</dbReference>